<dbReference type="EnsemblPlants" id="Pp3c14_14310V3.2">
    <property type="protein sequence ID" value="PAC:32960184.CDS.1"/>
    <property type="gene ID" value="Pp3c14_14310"/>
</dbReference>
<dbReference type="AlphaFoldDB" id="A0A7I3ZKG5"/>
<name>A0A7I3ZKG5_PHYPA</name>
<proteinExistence type="predicted"/>
<dbReference type="InParanoid" id="A0A7I3ZKG5"/>
<dbReference type="Gramene" id="Pp3c14_14310V3.2">
    <property type="protein sequence ID" value="PAC:32960184.CDS.1"/>
    <property type="gene ID" value="Pp3c14_14310"/>
</dbReference>
<dbReference type="Proteomes" id="UP000006727">
    <property type="component" value="Chromosome 14"/>
</dbReference>
<reference evidence="1" key="3">
    <citation type="submission" date="2020-12" db="UniProtKB">
        <authorList>
            <consortium name="EnsemblPlants"/>
        </authorList>
    </citation>
    <scope>IDENTIFICATION</scope>
</reference>
<dbReference type="EMBL" id="ABEU02000014">
    <property type="status" value="NOT_ANNOTATED_CDS"/>
    <property type="molecule type" value="Genomic_DNA"/>
</dbReference>
<evidence type="ECO:0000313" key="2">
    <source>
        <dbReference type="Proteomes" id="UP000006727"/>
    </source>
</evidence>
<protein>
    <submittedName>
        <fullName evidence="1">Uncharacterized protein</fullName>
    </submittedName>
</protein>
<accession>A0A7I3ZKG5</accession>
<dbReference type="Gramene" id="Pp3c14_14310V3.1">
    <property type="protein sequence ID" value="PAC:32960183.CDS.1"/>
    <property type="gene ID" value="Pp3c14_14310"/>
</dbReference>
<sequence length="72" mass="8439">MGEMQEKGFRRGSMSLRQMLRARRCFLLCKMGSSGSWKRTIITHFGRCKCCTYTMKIILSVFEVQFTNPAHR</sequence>
<reference evidence="1 2" key="2">
    <citation type="journal article" date="2018" name="Plant J.">
        <title>The Physcomitrella patens chromosome-scale assembly reveals moss genome structure and evolution.</title>
        <authorList>
            <person name="Lang D."/>
            <person name="Ullrich K.K."/>
            <person name="Murat F."/>
            <person name="Fuchs J."/>
            <person name="Jenkins J."/>
            <person name="Haas F.B."/>
            <person name="Piednoel M."/>
            <person name="Gundlach H."/>
            <person name="Van Bel M."/>
            <person name="Meyberg R."/>
            <person name="Vives C."/>
            <person name="Morata J."/>
            <person name="Symeonidi A."/>
            <person name="Hiss M."/>
            <person name="Muchero W."/>
            <person name="Kamisugi Y."/>
            <person name="Saleh O."/>
            <person name="Blanc G."/>
            <person name="Decker E.L."/>
            <person name="van Gessel N."/>
            <person name="Grimwood J."/>
            <person name="Hayes R.D."/>
            <person name="Graham S.W."/>
            <person name="Gunter L.E."/>
            <person name="McDaniel S.F."/>
            <person name="Hoernstein S.N.W."/>
            <person name="Larsson A."/>
            <person name="Li F.W."/>
            <person name="Perroud P.F."/>
            <person name="Phillips J."/>
            <person name="Ranjan P."/>
            <person name="Rokshar D.S."/>
            <person name="Rothfels C.J."/>
            <person name="Schneider L."/>
            <person name="Shu S."/>
            <person name="Stevenson D.W."/>
            <person name="Thummler F."/>
            <person name="Tillich M."/>
            <person name="Villarreal Aguilar J.C."/>
            <person name="Widiez T."/>
            <person name="Wong G.K."/>
            <person name="Wymore A."/>
            <person name="Zhang Y."/>
            <person name="Zimmer A.D."/>
            <person name="Quatrano R.S."/>
            <person name="Mayer K.F.X."/>
            <person name="Goodstein D."/>
            <person name="Casacuberta J.M."/>
            <person name="Vandepoele K."/>
            <person name="Reski R."/>
            <person name="Cuming A.C."/>
            <person name="Tuskan G.A."/>
            <person name="Maumus F."/>
            <person name="Salse J."/>
            <person name="Schmutz J."/>
            <person name="Rensing S.A."/>
        </authorList>
    </citation>
    <scope>NUCLEOTIDE SEQUENCE [LARGE SCALE GENOMIC DNA]</scope>
    <source>
        <strain evidence="1 2">cv. Gransden 2004</strain>
    </source>
</reference>
<reference evidence="1 2" key="1">
    <citation type="journal article" date="2008" name="Science">
        <title>The Physcomitrella genome reveals evolutionary insights into the conquest of land by plants.</title>
        <authorList>
            <person name="Rensing S."/>
            <person name="Lang D."/>
            <person name="Zimmer A."/>
            <person name="Terry A."/>
            <person name="Salamov A."/>
            <person name="Shapiro H."/>
            <person name="Nishiyama T."/>
            <person name="Perroud P.-F."/>
            <person name="Lindquist E."/>
            <person name="Kamisugi Y."/>
            <person name="Tanahashi T."/>
            <person name="Sakakibara K."/>
            <person name="Fujita T."/>
            <person name="Oishi K."/>
            <person name="Shin-I T."/>
            <person name="Kuroki Y."/>
            <person name="Toyoda A."/>
            <person name="Suzuki Y."/>
            <person name="Hashimoto A."/>
            <person name="Yamaguchi K."/>
            <person name="Sugano A."/>
            <person name="Kohara Y."/>
            <person name="Fujiyama A."/>
            <person name="Anterola A."/>
            <person name="Aoki S."/>
            <person name="Ashton N."/>
            <person name="Barbazuk W.B."/>
            <person name="Barker E."/>
            <person name="Bennetzen J."/>
            <person name="Bezanilla M."/>
            <person name="Blankenship R."/>
            <person name="Cho S.H."/>
            <person name="Dutcher S."/>
            <person name="Estelle M."/>
            <person name="Fawcett J.A."/>
            <person name="Gundlach H."/>
            <person name="Hanada K."/>
            <person name="Heyl A."/>
            <person name="Hicks K.A."/>
            <person name="Hugh J."/>
            <person name="Lohr M."/>
            <person name="Mayer K."/>
            <person name="Melkozernov A."/>
            <person name="Murata T."/>
            <person name="Nelson D."/>
            <person name="Pils B."/>
            <person name="Prigge M."/>
            <person name="Reiss B."/>
            <person name="Renner T."/>
            <person name="Rombauts S."/>
            <person name="Rushton P."/>
            <person name="Sanderfoot A."/>
            <person name="Schween G."/>
            <person name="Shiu S.-H."/>
            <person name="Stueber K."/>
            <person name="Theodoulou F.L."/>
            <person name="Tu H."/>
            <person name="Van de Peer Y."/>
            <person name="Verrier P.J."/>
            <person name="Waters E."/>
            <person name="Wood A."/>
            <person name="Yang L."/>
            <person name="Cove D."/>
            <person name="Cuming A."/>
            <person name="Hasebe M."/>
            <person name="Lucas S."/>
            <person name="Mishler D.B."/>
            <person name="Reski R."/>
            <person name="Grigoriev I."/>
            <person name="Quatrano R.S."/>
            <person name="Boore J.L."/>
        </authorList>
    </citation>
    <scope>NUCLEOTIDE SEQUENCE [LARGE SCALE GENOMIC DNA]</scope>
    <source>
        <strain evidence="1 2">cv. Gransden 2004</strain>
    </source>
</reference>
<keyword evidence="2" id="KW-1185">Reference proteome</keyword>
<dbReference type="EnsemblPlants" id="Pp3c14_14310V3.1">
    <property type="protein sequence ID" value="PAC:32960183.CDS.1"/>
    <property type="gene ID" value="Pp3c14_14310"/>
</dbReference>
<organism evidence="1 2">
    <name type="scientific">Physcomitrium patens</name>
    <name type="common">Spreading-leaved earth moss</name>
    <name type="synonym">Physcomitrella patens</name>
    <dbReference type="NCBI Taxonomy" id="3218"/>
    <lineage>
        <taxon>Eukaryota</taxon>
        <taxon>Viridiplantae</taxon>
        <taxon>Streptophyta</taxon>
        <taxon>Embryophyta</taxon>
        <taxon>Bryophyta</taxon>
        <taxon>Bryophytina</taxon>
        <taxon>Bryopsida</taxon>
        <taxon>Funariidae</taxon>
        <taxon>Funariales</taxon>
        <taxon>Funariaceae</taxon>
        <taxon>Physcomitrium</taxon>
    </lineage>
</organism>
<evidence type="ECO:0000313" key="1">
    <source>
        <dbReference type="EnsemblPlants" id="PAC:32960184.CDS.1"/>
    </source>
</evidence>